<dbReference type="OrthoDB" id="10048380at2759"/>
<evidence type="ECO:0000313" key="8">
    <source>
        <dbReference type="EMBL" id="RMX41629.1"/>
    </source>
</evidence>
<evidence type="ECO:0000256" key="2">
    <source>
        <dbReference type="ARBA" id="ARBA00007743"/>
    </source>
</evidence>
<feature type="transmembrane region" description="Helical" evidence="7">
    <location>
        <begin position="136"/>
        <end position="161"/>
    </location>
</feature>
<dbReference type="AlphaFoldDB" id="A0A3M6TJV6"/>
<name>A0A3M6TJV6_POCDA</name>
<reference evidence="8 9" key="1">
    <citation type="journal article" date="2018" name="Sci. Rep.">
        <title>Comparative analysis of the Pocillopora damicornis genome highlights role of immune system in coral evolution.</title>
        <authorList>
            <person name="Cunning R."/>
            <person name="Bay R.A."/>
            <person name="Gillette P."/>
            <person name="Baker A.C."/>
            <person name="Traylor-Knowles N."/>
        </authorList>
    </citation>
    <scope>NUCLEOTIDE SEQUENCE [LARGE SCALE GENOMIC DNA]</scope>
    <source>
        <strain evidence="8">RSMAS</strain>
        <tissue evidence="8">Whole animal</tissue>
    </source>
</reference>
<evidence type="ECO:0000256" key="4">
    <source>
        <dbReference type="ARBA" id="ARBA00022989"/>
    </source>
</evidence>
<evidence type="ECO:0000313" key="9">
    <source>
        <dbReference type="Proteomes" id="UP000275408"/>
    </source>
</evidence>
<dbReference type="PANTHER" id="PTHR13558">
    <property type="entry name" value="TRANSMEMBRANE PROTEIN 134"/>
    <property type="match status" value="1"/>
</dbReference>
<evidence type="ECO:0000256" key="6">
    <source>
        <dbReference type="SAM" id="MobiDB-lite"/>
    </source>
</evidence>
<dbReference type="OMA" id="DIWSANK"/>
<keyword evidence="4 7" id="KW-1133">Transmembrane helix</keyword>
<proteinExistence type="inferred from homology"/>
<evidence type="ECO:0000256" key="3">
    <source>
        <dbReference type="ARBA" id="ARBA00022692"/>
    </source>
</evidence>
<keyword evidence="9" id="KW-1185">Reference proteome</keyword>
<feature type="compositionally biased region" description="Acidic residues" evidence="6">
    <location>
        <begin position="19"/>
        <end position="28"/>
    </location>
</feature>
<keyword evidence="5 7" id="KW-0472">Membrane</keyword>
<evidence type="ECO:0000256" key="1">
    <source>
        <dbReference type="ARBA" id="ARBA00004141"/>
    </source>
</evidence>
<feature type="compositionally biased region" description="Basic residues" evidence="6">
    <location>
        <begin position="32"/>
        <end position="42"/>
    </location>
</feature>
<dbReference type="PANTHER" id="PTHR13558:SF1">
    <property type="entry name" value="TRANSMEMBRANE PROTEIN 134"/>
    <property type="match status" value="1"/>
</dbReference>
<protein>
    <recommendedName>
        <fullName evidence="10">Transmembrane protein 134</fullName>
    </recommendedName>
</protein>
<evidence type="ECO:0008006" key="10">
    <source>
        <dbReference type="Google" id="ProtNLM"/>
    </source>
</evidence>
<evidence type="ECO:0000256" key="5">
    <source>
        <dbReference type="ARBA" id="ARBA00023136"/>
    </source>
</evidence>
<comment type="caution">
    <text evidence="8">The sequence shown here is derived from an EMBL/GenBank/DDBJ whole genome shotgun (WGS) entry which is preliminary data.</text>
</comment>
<keyword evidence="3 7" id="KW-0812">Transmembrane</keyword>
<dbReference type="GO" id="GO:0016020">
    <property type="term" value="C:membrane"/>
    <property type="evidence" value="ECO:0007669"/>
    <property type="project" value="UniProtKB-SubCell"/>
</dbReference>
<feature type="transmembrane region" description="Helical" evidence="7">
    <location>
        <begin position="167"/>
        <end position="189"/>
    </location>
</feature>
<comment type="similarity">
    <text evidence="2">Belongs to the TMEM134/TMEM230 family.</text>
</comment>
<dbReference type="Pfam" id="PF05915">
    <property type="entry name" value="TMEM_230_134"/>
    <property type="match status" value="1"/>
</dbReference>
<sequence>MASNVPYSKQNELLNSSSEDLDNEEDADITLRTKKFKKKGRIPRPIEPNVQVQNDQDYAGKSGEVSEDKDLGYGDIWSANKFQASSSSFGASSERRKTESVGASSFGFDSQEDVSGFKKETLFWLRHPRIKENWKTVTAAFLLFVAGIAFLLAGIILTAMREDGMKIVIFFVCAAICILPGGYHIIYIYRATKGQRGYNFESIPSFQ</sequence>
<dbReference type="InterPro" id="IPR039714">
    <property type="entry name" value="TMEM134"/>
</dbReference>
<evidence type="ECO:0000256" key="7">
    <source>
        <dbReference type="SAM" id="Phobius"/>
    </source>
</evidence>
<dbReference type="Proteomes" id="UP000275408">
    <property type="component" value="Unassembled WGS sequence"/>
</dbReference>
<dbReference type="EMBL" id="RCHS01003465">
    <property type="protein sequence ID" value="RMX41629.1"/>
    <property type="molecule type" value="Genomic_DNA"/>
</dbReference>
<gene>
    <name evidence="8" type="ORF">pdam_00008879</name>
</gene>
<feature type="region of interest" description="Disordered" evidence="6">
    <location>
        <begin position="1"/>
        <end position="67"/>
    </location>
</feature>
<dbReference type="InterPro" id="IPR008590">
    <property type="entry name" value="TMEM_230/134"/>
</dbReference>
<comment type="subcellular location">
    <subcellularLocation>
        <location evidence="1">Membrane</location>
        <topology evidence="1">Multi-pass membrane protein</topology>
    </subcellularLocation>
</comment>
<accession>A0A3M6TJV6</accession>
<feature type="compositionally biased region" description="Polar residues" evidence="6">
    <location>
        <begin position="1"/>
        <end position="18"/>
    </location>
</feature>
<organism evidence="8 9">
    <name type="scientific">Pocillopora damicornis</name>
    <name type="common">Cauliflower coral</name>
    <name type="synonym">Millepora damicornis</name>
    <dbReference type="NCBI Taxonomy" id="46731"/>
    <lineage>
        <taxon>Eukaryota</taxon>
        <taxon>Metazoa</taxon>
        <taxon>Cnidaria</taxon>
        <taxon>Anthozoa</taxon>
        <taxon>Hexacorallia</taxon>
        <taxon>Scleractinia</taxon>
        <taxon>Astrocoeniina</taxon>
        <taxon>Pocilloporidae</taxon>
        <taxon>Pocillopora</taxon>
    </lineage>
</organism>